<feature type="compositionally biased region" description="Basic and acidic residues" evidence="1">
    <location>
        <begin position="191"/>
        <end position="205"/>
    </location>
</feature>
<gene>
    <name evidence="2" type="ORF">RND71_015045</name>
</gene>
<evidence type="ECO:0000256" key="1">
    <source>
        <dbReference type="SAM" id="MobiDB-lite"/>
    </source>
</evidence>
<evidence type="ECO:0000313" key="3">
    <source>
        <dbReference type="Proteomes" id="UP001291623"/>
    </source>
</evidence>
<dbReference type="Proteomes" id="UP001291623">
    <property type="component" value="Unassembled WGS sequence"/>
</dbReference>
<feature type="region of interest" description="Disordered" evidence="1">
    <location>
        <begin position="1245"/>
        <end position="1270"/>
    </location>
</feature>
<feature type="region of interest" description="Disordered" evidence="1">
    <location>
        <begin position="400"/>
        <end position="486"/>
    </location>
</feature>
<feature type="compositionally biased region" description="Basic residues" evidence="1">
    <location>
        <begin position="1203"/>
        <end position="1213"/>
    </location>
</feature>
<name>A0AAE1VP94_9SOLA</name>
<comment type="caution">
    <text evidence="2">The sequence shown here is derived from an EMBL/GenBank/DDBJ whole genome shotgun (WGS) entry which is preliminary data.</text>
</comment>
<accession>A0AAE1VP94</accession>
<feature type="compositionally biased region" description="Basic and acidic residues" evidence="1">
    <location>
        <begin position="1256"/>
        <end position="1270"/>
    </location>
</feature>
<feature type="region of interest" description="Disordered" evidence="1">
    <location>
        <begin position="550"/>
        <end position="691"/>
    </location>
</feature>
<feature type="region of interest" description="Disordered" evidence="1">
    <location>
        <begin position="189"/>
        <end position="210"/>
    </location>
</feature>
<feature type="compositionally biased region" description="Basic and acidic residues" evidence="1">
    <location>
        <begin position="1177"/>
        <end position="1186"/>
    </location>
</feature>
<sequence length="1332" mass="145291">MAGNGRFNLTSASSDSGFVGNYTNGPKGSYTGPTMDRSGSFRESSDTRIFGSGKSASRGTGTVVGDLPSLSQCLMLEPIVMGDQKYTRSGELRRMLGFTVGSTSEDNSFGAAHLKSSLHVSMEELKRFRDSVAETCNKASGRAKKFDEYLHKLAKYSEGMPSKKQQRNEQLTNERLGGSSMKMGTQMIHRGPSDHVTQKTEERPKNSTLNKRVRTSVAETRIANMEHCARMISSGYSSNDREDCSRSRAEYRNSALSRQPMIVKDRDMLKDSNTDSDMAEEKIRRLPAGGEGWDKKMKRKRSVGAVISRSLDNDGEPKRMLHHRLASEPGLSPSDSHGFRSGISSGAGSINKSDGSSPTGSNARSMLKNEQEKSALSRDPTAGLNKERVLAKGSIKLNSREENHAVCPSPIGKGKASRAPRSGSLAAANSPSNVPRLPGTLESWEQPPNVNKNLTVGGANNRKRPLPTASSSPPITQWIGQRPQKISRTRRANLISPVSNQDEVEVPLEACSPSDFGARLNPGVTSGSILSKAASNVTQNLKVKAESVLSPARLSESEESGAGESRLKEKGGGTCEGEEKTVNTVQSNGISTSHTKKNKLLVKEETGDGVRRQGRSGRGSAFSRNSMSPTREKFENQVTAKPLRNLRPASEKHGSKSGRPLKKHLERKGFSRLGNPLSSGSPDFTGESDDDREELLSAANLAYNASSAFWKKVDRLFASVSAEEKSYLLEQLKSAEESHANLSQTLNNMNDVLDGHAHDGTSISDTPSVEKNRRIKNQNGSKVSSDTELVDRFHDSILSAKFDSDRIFDKVTPLNQRVLSALIIEDDIEECEENGFDIFTSPQNGPETLLHGTYVTDSQSRKMIRTEVEYDTVFGSQIQKNGNEFVSCNGYGAYHRNPDVRGPPYSDEMSRGDNGYLHSEVGVFVGLSECDPDVPQRLQISSFGISSFERQYAQMTFDDKLLLELQSIGLYIESVPGLDDKEDEVINQEIMQLERGLCQEIGKKKAYMEKVSKANQEGKDVEGWDPEQIAMNKLVELAYKKLLATRGSLASKNGVPKVSKQVALAFAKRTLSRCRKFEDSRASCFSEPVLHDIIFAAPRRINEADLLAGSGPVTADGVLIDPYERFNHQSDHAFAKNGPILNRGRKKEVLLDDVGAGAAFKATSTLGGTLLGGAKGKRSERERDSLARNANAKAGRSLGNSKGGRKTKTKPKQKTAQLSTSVNGSGSFNKFMEITTHPIYPSANGSGELVNASGNRKREGDVNSLREKKESADGMNLPLNDIDAIEELGVESELGAPQDLNSWFNFDVDGLQDHDSVGLEIPMDDLSELNMF</sequence>
<feature type="compositionally biased region" description="Basic and acidic residues" evidence="1">
    <location>
        <begin position="601"/>
        <end position="611"/>
    </location>
</feature>
<evidence type="ECO:0000313" key="2">
    <source>
        <dbReference type="EMBL" id="KAK4367165.1"/>
    </source>
</evidence>
<feature type="region of interest" description="Disordered" evidence="1">
    <location>
        <begin position="289"/>
        <end position="387"/>
    </location>
</feature>
<feature type="region of interest" description="Disordered" evidence="1">
    <location>
        <begin position="18"/>
        <end position="63"/>
    </location>
</feature>
<feature type="compositionally biased region" description="Basic residues" evidence="1">
    <location>
        <begin position="655"/>
        <end position="666"/>
    </location>
</feature>
<feature type="region of interest" description="Disordered" evidence="1">
    <location>
        <begin position="158"/>
        <end position="177"/>
    </location>
</feature>
<reference evidence="2" key="1">
    <citation type="submission" date="2023-12" db="EMBL/GenBank/DDBJ databases">
        <title>Genome assembly of Anisodus tanguticus.</title>
        <authorList>
            <person name="Wang Y.-J."/>
        </authorList>
    </citation>
    <scope>NUCLEOTIDE SEQUENCE</scope>
    <source>
        <strain evidence="2">KB-2021</strain>
        <tissue evidence="2">Leaf</tissue>
    </source>
</reference>
<keyword evidence="3" id="KW-1185">Reference proteome</keyword>
<dbReference type="EMBL" id="JAVYJV010000007">
    <property type="protein sequence ID" value="KAK4367165.1"/>
    <property type="molecule type" value="Genomic_DNA"/>
</dbReference>
<proteinExistence type="predicted"/>
<feature type="compositionally biased region" description="Basic and acidic residues" evidence="1">
    <location>
        <begin position="565"/>
        <end position="581"/>
    </location>
</feature>
<dbReference type="PANTHER" id="PTHR31115:SF2">
    <property type="entry name" value="OS05G0107300 PROTEIN"/>
    <property type="match status" value="1"/>
</dbReference>
<protein>
    <submittedName>
        <fullName evidence="2">Uncharacterized protein</fullName>
    </submittedName>
</protein>
<feature type="region of interest" description="Disordered" evidence="1">
    <location>
        <begin position="1170"/>
        <end position="1222"/>
    </location>
</feature>
<feature type="compositionally biased region" description="Basic and acidic residues" evidence="1">
    <location>
        <begin position="367"/>
        <end position="376"/>
    </location>
</feature>
<dbReference type="PANTHER" id="PTHR31115">
    <property type="entry name" value="OS05G0107300 PROTEIN"/>
    <property type="match status" value="1"/>
</dbReference>
<feature type="compositionally biased region" description="Polar residues" evidence="1">
    <location>
        <begin position="582"/>
        <end position="593"/>
    </location>
</feature>
<feature type="compositionally biased region" description="Polar residues" evidence="1">
    <location>
        <begin position="342"/>
        <end position="364"/>
    </location>
</feature>
<organism evidence="2 3">
    <name type="scientific">Anisodus tanguticus</name>
    <dbReference type="NCBI Taxonomy" id="243964"/>
    <lineage>
        <taxon>Eukaryota</taxon>
        <taxon>Viridiplantae</taxon>
        <taxon>Streptophyta</taxon>
        <taxon>Embryophyta</taxon>
        <taxon>Tracheophyta</taxon>
        <taxon>Spermatophyta</taxon>
        <taxon>Magnoliopsida</taxon>
        <taxon>eudicotyledons</taxon>
        <taxon>Gunneridae</taxon>
        <taxon>Pentapetalae</taxon>
        <taxon>asterids</taxon>
        <taxon>lamiids</taxon>
        <taxon>Solanales</taxon>
        <taxon>Solanaceae</taxon>
        <taxon>Solanoideae</taxon>
        <taxon>Hyoscyameae</taxon>
        <taxon>Anisodus</taxon>
    </lineage>
</organism>
<feature type="compositionally biased region" description="Polar residues" evidence="1">
    <location>
        <begin position="468"/>
        <end position="479"/>
    </location>
</feature>